<protein>
    <submittedName>
        <fullName evidence="1">Uncharacterized protein</fullName>
    </submittedName>
</protein>
<dbReference type="AlphaFoldDB" id="A0A8X6TKV4"/>
<keyword evidence="2" id="KW-1185">Reference proteome</keyword>
<dbReference type="Proteomes" id="UP000887013">
    <property type="component" value="Unassembled WGS sequence"/>
</dbReference>
<name>A0A8X6TKV4_NEPPI</name>
<accession>A0A8X6TKV4</accession>
<evidence type="ECO:0000313" key="1">
    <source>
        <dbReference type="EMBL" id="GFT29293.1"/>
    </source>
</evidence>
<proteinExistence type="predicted"/>
<organism evidence="1 2">
    <name type="scientific">Nephila pilipes</name>
    <name type="common">Giant wood spider</name>
    <name type="synonym">Nephila maculata</name>
    <dbReference type="NCBI Taxonomy" id="299642"/>
    <lineage>
        <taxon>Eukaryota</taxon>
        <taxon>Metazoa</taxon>
        <taxon>Ecdysozoa</taxon>
        <taxon>Arthropoda</taxon>
        <taxon>Chelicerata</taxon>
        <taxon>Arachnida</taxon>
        <taxon>Araneae</taxon>
        <taxon>Araneomorphae</taxon>
        <taxon>Entelegynae</taxon>
        <taxon>Araneoidea</taxon>
        <taxon>Nephilidae</taxon>
        <taxon>Nephila</taxon>
    </lineage>
</organism>
<dbReference type="EMBL" id="BMAW01012553">
    <property type="protein sequence ID" value="GFT29293.1"/>
    <property type="molecule type" value="Genomic_DNA"/>
</dbReference>
<gene>
    <name evidence="1" type="primary">NCL1_35872</name>
    <name evidence="1" type="ORF">NPIL_66981</name>
</gene>
<evidence type="ECO:0000313" key="2">
    <source>
        <dbReference type="Proteomes" id="UP000887013"/>
    </source>
</evidence>
<dbReference type="OrthoDB" id="6416217at2759"/>
<sequence length="190" mass="22073">MLKMAACFEDYEEECYHSEDPDIHFAFNEPELYKELCSESSTLRAKYLEHVACYKSMHNDSENGDIIRTCINNGRNAYDLYAEAVDSNVNRTIKHHKICLEMSFIMGCVSAEVRMKCGEEAYKISLEILKLKESTIWTRSHCSHVDYEKEIKNGFFPSLNIGENHRQTLNEVLKYIKEHMNDVPVIVFGI</sequence>
<reference evidence="1" key="1">
    <citation type="submission" date="2020-08" db="EMBL/GenBank/DDBJ databases">
        <title>Multicomponent nature underlies the extraordinary mechanical properties of spider dragline silk.</title>
        <authorList>
            <person name="Kono N."/>
            <person name="Nakamura H."/>
            <person name="Mori M."/>
            <person name="Yoshida Y."/>
            <person name="Ohtoshi R."/>
            <person name="Malay A.D."/>
            <person name="Moran D.A.P."/>
            <person name="Tomita M."/>
            <person name="Numata K."/>
            <person name="Arakawa K."/>
        </authorList>
    </citation>
    <scope>NUCLEOTIDE SEQUENCE</scope>
</reference>
<comment type="caution">
    <text evidence="1">The sequence shown here is derived from an EMBL/GenBank/DDBJ whole genome shotgun (WGS) entry which is preliminary data.</text>
</comment>